<dbReference type="Proteomes" id="UP000669317">
    <property type="component" value="Unassembled WGS sequence"/>
</dbReference>
<evidence type="ECO:0000313" key="3">
    <source>
        <dbReference type="Proteomes" id="UP000669317"/>
    </source>
</evidence>
<keyword evidence="1" id="KW-0472">Membrane</keyword>
<accession>A0ABS4A8G0</accession>
<comment type="caution">
    <text evidence="2">The sequence shown here is derived from an EMBL/GenBank/DDBJ whole genome shotgun (WGS) entry which is preliminary data.</text>
</comment>
<sequence length="51" mass="5611">MGQVMLVVQTRHAKRTRKYSMLMAIVLLGISSLAGLGALLTLRWDSLPGKK</sequence>
<protein>
    <submittedName>
        <fullName evidence="2">Uncharacterized protein</fullName>
    </submittedName>
</protein>
<keyword evidence="1" id="KW-1133">Transmembrane helix</keyword>
<evidence type="ECO:0000313" key="2">
    <source>
        <dbReference type="EMBL" id="MBP0115964.1"/>
    </source>
</evidence>
<gene>
    <name evidence="2" type="ORF">JWS04_33840</name>
</gene>
<evidence type="ECO:0000256" key="1">
    <source>
        <dbReference type="SAM" id="Phobius"/>
    </source>
</evidence>
<reference evidence="2 3" key="1">
    <citation type="submission" date="2021-03" db="EMBL/GenBank/DDBJ databases">
        <title>Genome Sequence of Bradyrhizobium vignae strain ISRA400.</title>
        <authorList>
            <person name="Tisa L.S."/>
            <person name="Svistoonoff S."/>
            <person name="Hocher V."/>
            <person name="Fall S."/>
            <person name="Zaiya A."/>
            <person name="Naing D."/>
            <person name="Niang N."/>
            <person name="Diouf A."/>
            <person name="Dasylva M.C."/>
            <person name="Toure O."/>
            <person name="Gueye M."/>
            <person name="Gully D."/>
            <person name="Tisseyre P."/>
            <person name="Simpson S."/>
            <person name="Morris K."/>
            <person name="Thomas W.K."/>
        </authorList>
    </citation>
    <scope>NUCLEOTIDE SEQUENCE [LARGE SCALE GENOMIC DNA]</scope>
    <source>
        <strain evidence="2 3">ISRA400</strain>
    </source>
</reference>
<dbReference type="RefSeq" id="WP_160118816.1">
    <property type="nucleotide sequence ID" value="NZ_JAGIKT010000105.1"/>
</dbReference>
<feature type="transmembrane region" description="Helical" evidence="1">
    <location>
        <begin position="21"/>
        <end position="42"/>
    </location>
</feature>
<keyword evidence="1" id="KW-0812">Transmembrane</keyword>
<proteinExistence type="predicted"/>
<keyword evidence="3" id="KW-1185">Reference proteome</keyword>
<organism evidence="2 3">
    <name type="scientific">Bradyrhizobium vignae</name>
    <dbReference type="NCBI Taxonomy" id="1549949"/>
    <lineage>
        <taxon>Bacteria</taxon>
        <taxon>Pseudomonadati</taxon>
        <taxon>Pseudomonadota</taxon>
        <taxon>Alphaproteobacteria</taxon>
        <taxon>Hyphomicrobiales</taxon>
        <taxon>Nitrobacteraceae</taxon>
        <taxon>Bradyrhizobium</taxon>
    </lineage>
</organism>
<dbReference type="EMBL" id="JAGIKT010000105">
    <property type="protein sequence ID" value="MBP0115964.1"/>
    <property type="molecule type" value="Genomic_DNA"/>
</dbReference>
<name>A0ABS4A8G0_9BRAD</name>